<dbReference type="Proteomes" id="UP000033067">
    <property type="component" value="Chromosome"/>
</dbReference>
<proteinExistence type="predicted"/>
<reference evidence="1 2" key="1">
    <citation type="journal article" date="2015" name="Genome Announc.">
        <title>Complete Genome Sequence of Pseudoxanthomonas suwonensis Strain J1, a Cellulose-Degrading Bacterium Isolated from Leaf- and Wood-Enriched Soil.</title>
        <authorList>
            <person name="Hou L."/>
            <person name="Jiang J."/>
            <person name="Xu Z."/>
            <person name="Zhou Y."/>
            <person name="Leung F.C."/>
        </authorList>
    </citation>
    <scope>NUCLEOTIDE SEQUENCE [LARGE SCALE GENOMIC DNA]</scope>
    <source>
        <strain evidence="1 2">J1</strain>
    </source>
</reference>
<evidence type="ECO:0000313" key="1">
    <source>
        <dbReference type="EMBL" id="AKC86782.1"/>
    </source>
</evidence>
<organism evidence="1 2">
    <name type="scientific">Pseudoxanthomonas suwonensis</name>
    <dbReference type="NCBI Taxonomy" id="314722"/>
    <lineage>
        <taxon>Bacteria</taxon>
        <taxon>Pseudomonadati</taxon>
        <taxon>Pseudomonadota</taxon>
        <taxon>Gammaproteobacteria</taxon>
        <taxon>Lysobacterales</taxon>
        <taxon>Lysobacteraceae</taxon>
        <taxon>Pseudoxanthomonas</taxon>
    </lineage>
</organism>
<sequence length="149" mass="16460">MRDAFVVAQFAQLCDCFDALLREALGIDARVAIAMATLTHEVQGRSFPTLTVDTWKVRADFNAVPQTVAFTPRLDFREPDQFGLIECALDFDYAPAHSRADRTARLLLARGIQLRGKSVAELVLPVAGGVRSLVAGDLEDAFAVWWLRP</sequence>
<dbReference type="EMBL" id="CP011144">
    <property type="protein sequence ID" value="AKC86782.1"/>
    <property type="molecule type" value="Genomic_DNA"/>
</dbReference>
<accession>A0A0E3Z0U2</accession>
<protein>
    <submittedName>
        <fullName evidence="1">Uncharacterized protein</fullName>
    </submittedName>
</protein>
<name>A0A0E3Z0U2_9GAMM</name>
<dbReference type="PATRIC" id="fig|314722.6.peg.1816"/>
<dbReference type="KEGG" id="psuw:WQ53_08440"/>
<gene>
    <name evidence="1" type="ORF">WQ53_08440</name>
</gene>
<dbReference type="AlphaFoldDB" id="A0A0E3Z0U2"/>
<keyword evidence="2" id="KW-1185">Reference proteome</keyword>
<evidence type="ECO:0000313" key="2">
    <source>
        <dbReference type="Proteomes" id="UP000033067"/>
    </source>
</evidence>
<dbReference type="RefSeq" id="WP_052631755.1">
    <property type="nucleotide sequence ID" value="NZ_CP011144.1"/>
</dbReference>